<dbReference type="Gene3D" id="3.40.190.10">
    <property type="entry name" value="Periplasmic binding protein-like II"/>
    <property type="match status" value="2"/>
</dbReference>
<dbReference type="EMBL" id="QWLV01000002">
    <property type="protein sequence ID" value="RHW18216.1"/>
    <property type="molecule type" value="Genomic_DNA"/>
</dbReference>
<dbReference type="SUPFAM" id="SSF53850">
    <property type="entry name" value="Periplasmic binding protein-like II"/>
    <property type="match status" value="1"/>
</dbReference>
<dbReference type="InterPro" id="IPR050811">
    <property type="entry name" value="Phosphate_ABC_transporter"/>
</dbReference>
<evidence type="ECO:0000313" key="4">
    <source>
        <dbReference type="EMBL" id="RHW18216.1"/>
    </source>
</evidence>
<feature type="chain" id="PRO_5017402957" description="PBP domain-containing protein" evidence="2">
    <location>
        <begin position="31"/>
        <end position="579"/>
    </location>
</feature>
<dbReference type="RefSeq" id="WP_118863406.1">
    <property type="nucleotide sequence ID" value="NZ_QWLV01000002.1"/>
</dbReference>
<dbReference type="Proteomes" id="UP000266693">
    <property type="component" value="Unassembled WGS sequence"/>
</dbReference>
<dbReference type="InterPro" id="IPR024370">
    <property type="entry name" value="PBP_domain"/>
</dbReference>
<evidence type="ECO:0000256" key="2">
    <source>
        <dbReference type="SAM" id="SignalP"/>
    </source>
</evidence>
<feature type="signal peptide" evidence="2">
    <location>
        <begin position="1"/>
        <end position="30"/>
    </location>
</feature>
<keyword evidence="1 2" id="KW-0732">Signal</keyword>
<sequence>MNAISVSTFRKLWAIIALLFSISVATPALAEPAYVVVKLPAGATPPAGLAQSLASWRQSGQVSDVLWLDQDQRAEAGFETFVALEFPSEVHYNEWLRDGRAALAAPLQVVPVDVLTHGEKTPRDSNRSVFKVNSYLPKTPPERMGEYAQGYIKPLMDGQIKAGVMMRYTMYLERIPNGQTWLVMEYRDPVAFERSEAVKGELRPRLLQQNKSYAAFDRIKETLRDDGTETVAAYAELPPPALPNLPGYKPDGQLTGSLRIVGSELKNAVDQLAEGFMQFHPGVKVSTSHIPSSEGGIAGLYLGVSDVAPMGDDAKITDMMPFFNTFGYMPTEISVATGGYEKRGSLFAWAIVVNKDNPLEEITLDELDRVFGAERTGGWERINNNYLYSAKYARGPETNIRRWSQLGVKGDLANKEIQTFGYVAPGFAVAIERHLMHWSHKYNPNFREFVEAKQAAPGSEGSVASTVALEQIAKDKSAIGIAALMHVKNQPNLKVLRVSPGKGKPAVALTPDDVANRLYPLIRDAYFYVNKAPDRPLDPNVREFMRFVLSREGQEIIARVGYYYPLSAPYLAEQRKKLD</sequence>
<evidence type="ECO:0000313" key="5">
    <source>
        <dbReference type="Proteomes" id="UP000266693"/>
    </source>
</evidence>
<dbReference type="Pfam" id="PF12849">
    <property type="entry name" value="PBP_like_2"/>
    <property type="match status" value="1"/>
</dbReference>
<comment type="caution">
    <text evidence="4">The sequence shown here is derived from an EMBL/GenBank/DDBJ whole genome shotgun (WGS) entry which is preliminary data.</text>
</comment>
<feature type="domain" description="PBP" evidence="3">
    <location>
        <begin position="256"/>
        <end position="552"/>
    </location>
</feature>
<gene>
    <name evidence="4" type="ORF">D1610_06970</name>
</gene>
<keyword evidence="5" id="KW-1185">Reference proteome</keyword>
<dbReference type="AlphaFoldDB" id="A0A396RQI1"/>
<reference evidence="4 5" key="1">
    <citation type="submission" date="2018-08" db="EMBL/GenBank/DDBJ databases">
        <title>The multiple taxonomic identification of Sphingomonas gilva.</title>
        <authorList>
            <person name="Zhu D."/>
            <person name="Zheng S."/>
        </authorList>
    </citation>
    <scope>NUCLEOTIDE SEQUENCE [LARGE SCALE GENOMIC DNA]</scope>
    <source>
        <strain evidence="4 5">ZDH117</strain>
    </source>
</reference>
<protein>
    <recommendedName>
        <fullName evidence="3">PBP domain-containing protein</fullName>
    </recommendedName>
</protein>
<evidence type="ECO:0000259" key="3">
    <source>
        <dbReference type="Pfam" id="PF12849"/>
    </source>
</evidence>
<accession>A0A396RQI1</accession>
<dbReference type="PANTHER" id="PTHR30570">
    <property type="entry name" value="PERIPLASMIC PHOSPHATE BINDING COMPONENT OF PHOSPHATE ABC TRANSPORTER"/>
    <property type="match status" value="1"/>
</dbReference>
<proteinExistence type="predicted"/>
<dbReference type="PANTHER" id="PTHR30570:SF6">
    <property type="entry name" value="PHOSPHATE-BINDING PROTEIN PSTS"/>
    <property type="match status" value="1"/>
</dbReference>
<organism evidence="4 5">
    <name type="scientific">Sphingomonas gilva</name>
    <dbReference type="NCBI Taxonomy" id="2305907"/>
    <lineage>
        <taxon>Bacteria</taxon>
        <taxon>Pseudomonadati</taxon>
        <taxon>Pseudomonadota</taxon>
        <taxon>Alphaproteobacteria</taxon>
        <taxon>Sphingomonadales</taxon>
        <taxon>Sphingomonadaceae</taxon>
        <taxon>Sphingomonas</taxon>
    </lineage>
</organism>
<evidence type="ECO:0000256" key="1">
    <source>
        <dbReference type="ARBA" id="ARBA00022729"/>
    </source>
</evidence>
<name>A0A396RQI1_9SPHN</name>
<dbReference type="OrthoDB" id="9790048at2"/>